<dbReference type="EMBL" id="JAHRIO010060756">
    <property type="protein sequence ID" value="MEQ2178272.1"/>
    <property type="molecule type" value="Genomic_DNA"/>
</dbReference>
<gene>
    <name evidence="2" type="ORF">GOODEAATRI_012323</name>
</gene>
<keyword evidence="3" id="KW-1185">Reference proteome</keyword>
<evidence type="ECO:0000313" key="3">
    <source>
        <dbReference type="Proteomes" id="UP001476798"/>
    </source>
</evidence>
<feature type="region of interest" description="Disordered" evidence="1">
    <location>
        <begin position="1"/>
        <end position="34"/>
    </location>
</feature>
<organism evidence="2 3">
    <name type="scientific">Goodea atripinnis</name>
    <dbReference type="NCBI Taxonomy" id="208336"/>
    <lineage>
        <taxon>Eukaryota</taxon>
        <taxon>Metazoa</taxon>
        <taxon>Chordata</taxon>
        <taxon>Craniata</taxon>
        <taxon>Vertebrata</taxon>
        <taxon>Euteleostomi</taxon>
        <taxon>Actinopterygii</taxon>
        <taxon>Neopterygii</taxon>
        <taxon>Teleostei</taxon>
        <taxon>Neoteleostei</taxon>
        <taxon>Acanthomorphata</taxon>
        <taxon>Ovalentaria</taxon>
        <taxon>Atherinomorphae</taxon>
        <taxon>Cyprinodontiformes</taxon>
        <taxon>Goodeidae</taxon>
        <taxon>Goodea</taxon>
    </lineage>
</organism>
<sequence>GLGDASASAHATEGLGNASAPAHATEGLGDASTSAPSLQAFQGFSEELVLVLASEPRDEGFEEERRRILFLRGSRSSLSSFWPPRVPQTLHRFPRIPQALLQPLRVCQVMFRRSPWADCLHILVLSTS</sequence>
<name>A0ABV0P5H6_9TELE</name>
<accession>A0ABV0P5H6</accession>
<evidence type="ECO:0000313" key="2">
    <source>
        <dbReference type="EMBL" id="MEQ2178272.1"/>
    </source>
</evidence>
<feature type="non-terminal residue" evidence="2">
    <location>
        <position position="1"/>
    </location>
</feature>
<comment type="caution">
    <text evidence="2">The sequence shown here is derived from an EMBL/GenBank/DDBJ whole genome shotgun (WGS) entry which is preliminary data.</text>
</comment>
<proteinExistence type="predicted"/>
<evidence type="ECO:0000256" key="1">
    <source>
        <dbReference type="SAM" id="MobiDB-lite"/>
    </source>
</evidence>
<reference evidence="2 3" key="1">
    <citation type="submission" date="2021-06" db="EMBL/GenBank/DDBJ databases">
        <authorList>
            <person name="Palmer J.M."/>
        </authorList>
    </citation>
    <scope>NUCLEOTIDE SEQUENCE [LARGE SCALE GENOMIC DNA]</scope>
    <source>
        <strain evidence="2 3">GA_2019</strain>
        <tissue evidence="2">Muscle</tissue>
    </source>
</reference>
<protein>
    <submittedName>
        <fullName evidence="2">Uncharacterized protein</fullName>
    </submittedName>
</protein>
<dbReference type="Proteomes" id="UP001476798">
    <property type="component" value="Unassembled WGS sequence"/>
</dbReference>